<organism evidence="11 12">
    <name type="scientific">Coemansia spiralis</name>
    <dbReference type="NCBI Taxonomy" id="417178"/>
    <lineage>
        <taxon>Eukaryota</taxon>
        <taxon>Fungi</taxon>
        <taxon>Fungi incertae sedis</taxon>
        <taxon>Zoopagomycota</taxon>
        <taxon>Kickxellomycotina</taxon>
        <taxon>Kickxellomycetes</taxon>
        <taxon>Kickxellales</taxon>
        <taxon>Kickxellaceae</taxon>
        <taxon>Coemansia</taxon>
    </lineage>
</organism>
<evidence type="ECO:0000256" key="3">
    <source>
        <dbReference type="ARBA" id="ARBA00004922"/>
    </source>
</evidence>
<evidence type="ECO:0000256" key="8">
    <source>
        <dbReference type="ARBA" id="ARBA00022989"/>
    </source>
</evidence>
<sequence>MRIQWLLAVFVLLGVAAAAQQATGLVNTNLIRTVSLANLPYVMEQIGVVVQNDHSSKVFKTYTLPAVDALPLSSQQAFERKSGVELNIVDGKAVLKKPLQPGEKLSINVERVLYTGAMPVGRVGQTEDQVWEWPAQMVSSVYPIRKQKTVVSVPGEIKQHVNATVEGRKATFVAPGVIRFKANGVQLMATYRREYFVSHWANDLNILDHYDMRSLAPQPRASFDKVSQLMAKFMKTRDNFVKTLLVKVPREAREMYVVDEIGNVSTSLVASAREEFKVMQLRPRYPMLGGWNYTWWHGYSVPLTGYLRTEGTKYRLRVPFMGSIAGCAESQDQLTVAMAEARNTLVSQYELRVVLPEGAHDVSVRAAPTGDIRLVPLKYYLDSTGRTVVVVEARNVAPGMADQDVLVEYEYPGWALWQKPMVVGGVVFVLFMLASLVNRLHLGLATREAGIKS</sequence>
<keyword evidence="9 10" id="KW-0472">Membrane</keyword>
<comment type="function">
    <text evidence="1 10">Subunit of the oligosaccharyl transferase (OST) complex that catalyzes the initial transfer of a defined glycan (Glc(3)Man(9)GlcNAc(2) in eukaryotes) from the lipid carrier dolichol-pyrophosphate to an asparagine residue within an Asn-X-Ser/Thr consensus motif in nascent polypeptide chains, the first step in protein N-glycosylation. N-glycosylation occurs cotranslationally and the complex associates with the Sec61 complex at the channel-forming translocon complex that mediates protein translocation across the endoplasmic reticulum (ER). All subunits are required for a maximal enzyme activity.</text>
</comment>
<dbReference type="GO" id="GO:0008250">
    <property type="term" value="C:oligosaccharyltransferase complex"/>
    <property type="evidence" value="ECO:0007669"/>
    <property type="project" value="UniProtKB-UniRule"/>
</dbReference>
<accession>A0A9W8G406</accession>
<dbReference type="Pfam" id="PF04597">
    <property type="entry name" value="Ribophorin_I"/>
    <property type="match status" value="1"/>
</dbReference>
<dbReference type="EMBL" id="JANBTW010000103">
    <property type="protein sequence ID" value="KAJ2671390.1"/>
    <property type="molecule type" value="Genomic_DNA"/>
</dbReference>
<evidence type="ECO:0000313" key="11">
    <source>
        <dbReference type="EMBL" id="KAJ2671390.1"/>
    </source>
</evidence>
<keyword evidence="8 10" id="KW-1133">Transmembrane helix</keyword>
<evidence type="ECO:0000256" key="10">
    <source>
        <dbReference type="RuleBase" id="RU361143"/>
    </source>
</evidence>
<protein>
    <recommendedName>
        <fullName evidence="10">Dolichyl-diphosphooligosaccharide--protein glycosyltransferase subunit 1</fullName>
    </recommendedName>
</protein>
<keyword evidence="6 10" id="KW-0732">Signal</keyword>
<evidence type="ECO:0000313" key="12">
    <source>
        <dbReference type="Proteomes" id="UP001151518"/>
    </source>
</evidence>
<evidence type="ECO:0000256" key="1">
    <source>
        <dbReference type="ARBA" id="ARBA00002791"/>
    </source>
</evidence>
<comment type="similarity">
    <text evidence="4 10">Belongs to the OST1 family.</text>
</comment>
<dbReference type="PANTHER" id="PTHR21049">
    <property type="entry name" value="RIBOPHORIN I"/>
    <property type="match status" value="1"/>
</dbReference>
<name>A0A9W8G406_9FUNG</name>
<dbReference type="PANTHER" id="PTHR21049:SF0">
    <property type="entry name" value="DOLICHYL-DIPHOSPHOOLIGOSACCHARIDE--PROTEIN GLYCOSYLTRANSFERASE SUBUNIT 1"/>
    <property type="match status" value="1"/>
</dbReference>
<evidence type="ECO:0000256" key="6">
    <source>
        <dbReference type="ARBA" id="ARBA00022729"/>
    </source>
</evidence>
<dbReference type="GO" id="GO:0018279">
    <property type="term" value="P:protein N-linked glycosylation via asparagine"/>
    <property type="evidence" value="ECO:0007669"/>
    <property type="project" value="TreeGrafter"/>
</dbReference>
<evidence type="ECO:0000256" key="5">
    <source>
        <dbReference type="ARBA" id="ARBA00022692"/>
    </source>
</evidence>
<dbReference type="OrthoDB" id="310030at2759"/>
<keyword evidence="7 10" id="KW-0256">Endoplasmic reticulum</keyword>
<comment type="caution">
    <text evidence="11">The sequence shown here is derived from an EMBL/GenBank/DDBJ whole genome shotgun (WGS) entry which is preliminary data.</text>
</comment>
<evidence type="ECO:0000256" key="9">
    <source>
        <dbReference type="ARBA" id="ARBA00023136"/>
    </source>
</evidence>
<dbReference type="InterPro" id="IPR007676">
    <property type="entry name" value="Ribophorin_I"/>
</dbReference>
<keyword evidence="5 10" id="KW-0812">Transmembrane</keyword>
<comment type="subcellular location">
    <subcellularLocation>
        <location evidence="2 10">Endoplasmic reticulum membrane</location>
        <topology evidence="2 10">Single-pass type I membrane protein</topology>
    </subcellularLocation>
</comment>
<evidence type="ECO:0000256" key="2">
    <source>
        <dbReference type="ARBA" id="ARBA00004115"/>
    </source>
</evidence>
<reference evidence="11" key="1">
    <citation type="submission" date="2022-07" db="EMBL/GenBank/DDBJ databases">
        <title>Phylogenomic reconstructions and comparative analyses of Kickxellomycotina fungi.</title>
        <authorList>
            <person name="Reynolds N.K."/>
            <person name="Stajich J.E."/>
            <person name="Barry K."/>
            <person name="Grigoriev I.V."/>
            <person name="Crous P."/>
            <person name="Smith M.E."/>
        </authorList>
    </citation>
    <scope>NUCLEOTIDE SEQUENCE</scope>
    <source>
        <strain evidence="11">NRRL 3115</strain>
    </source>
</reference>
<proteinExistence type="inferred from homology"/>
<comment type="subunit">
    <text evidence="10">Component of the oligosaccharyltransferase (OST) complex.</text>
</comment>
<feature type="chain" id="PRO_5041015859" description="Dolichyl-diphosphooligosaccharide--protein glycosyltransferase subunit 1" evidence="10">
    <location>
        <begin position="19"/>
        <end position="453"/>
    </location>
</feature>
<comment type="pathway">
    <text evidence="3 10">Protein modification; protein glycosylation.</text>
</comment>
<evidence type="ECO:0000256" key="4">
    <source>
        <dbReference type="ARBA" id="ARBA00008905"/>
    </source>
</evidence>
<feature type="signal peptide" evidence="10">
    <location>
        <begin position="1"/>
        <end position="18"/>
    </location>
</feature>
<gene>
    <name evidence="11" type="primary">OST1</name>
    <name evidence="11" type="ORF">GGI25_005508</name>
</gene>
<dbReference type="Proteomes" id="UP001151518">
    <property type="component" value="Unassembled WGS sequence"/>
</dbReference>
<evidence type="ECO:0000256" key="7">
    <source>
        <dbReference type="ARBA" id="ARBA00022824"/>
    </source>
</evidence>
<feature type="transmembrane region" description="Helical" evidence="10">
    <location>
        <begin position="416"/>
        <end position="437"/>
    </location>
</feature>
<dbReference type="AlphaFoldDB" id="A0A9W8G406"/>